<protein>
    <submittedName>
        <fullName evidence="2">Uncharacterized protein</fullName>
    </submittedName>
</protein>
<dbReference type="Proteomes" id="UP000789595">
    <property type="component" value="Unassembled WGS sequence"/>
</dbReference>
<proteinExistence type="predicted"/>
<evidence type="ECO:0000256" key="1">
    <source>
        <dbReference type="SAM" id="SignalP"/>
    </source>
</evidence>
<feature type="signal peptide" evidence="1">
    <location>
        <begin position="1"/>
        <end position="15"/>
    </location>
</feature>
<evidence type="ECO:0000313" key="3">
    <source>
        <dbReference type="Proteomes" id="UP000789595"/>
    </source>
</evidence>
<keyword evidence="1" id="KW-0732">Signal</keyword>
<organism evidence="2 3">
    <name type="scientific">Pelagomonas calceolata</name>
    <dbReference type="NCBI Taxonomy" id="35677"/>
    <lineage>
        <taxon>Eukaryota</taxon>
        <taxon>Sar</taxon>
        <taxon>Stramenopiles</taxon>
        <taxon>Ochrophyta</taxon>
        <taxon>Pelagophyceae</taxon>
        <taxon>Pelagomonadales</taxon>
        <taxon>Pelagomonadaceae</taxon>
        <taxon>Pelagomonas</taxon>
    </lineage>
</organism>
<comment type="caution">
    <text evidence="2">The sequence shown here is derived from an EMBL/GenBank/DDBJ whole genome shotgun (WGS) entry which is preliminary data.</text>
</comment>
<reference evidence="2" key="1">
    <citation type="submission" date="2021-11" db="EMBL/GenBank/DDBJ databases">
        <authorList>
            <consortium name="Genoscope - CEA"/>
            <person name="William W."/>
        </authorList>
    </citation>
    <scope>NUCLEOTIDE SEQUENCE</scope>
</reference>
<accession>A0A8J2SE43</accession>
<feature type="chain" id="PRO_5035298436" evidence="1">
    <location>
        <begin position="16"/>
        <end position="55"/>
    </location>
</feature>
<dbReference type="AlphaFoldDB" id="A0A8J2SE43"/>
<name>A0A8J2SE43_9STRA</name>
<evidence type="ECO:0000313" key="2">
    <source>
        <dbReference type="EMBL" id="CAH0363827.1"/>
    </source>
</evidence>
<gene>
    <name evidence="2" type="ORF">PECAL_1P01630</name>
</gene>
<dbReference type="EMBL" id="CAKKNE010000001">
    <property type="protein sequence ID" value="CAH0363827.1"/>
    <property type="molecule type" value="Genomic_DNA"/>
</dbReference>
<keyword evidence="3" id="KW-1185">Reference proteome</keyword>
<sequence length="55" mass="5993">MRRIAWLLALRAAGAQDHPCDLTPATVARINDWILNGNDPGNNAFEALHCAPSRP</sequence>